<gene>
    <name evidence="5" type="ORF">D2U88_02775</name>
</gene>
<dbReference type="PROSITE" id="PS51459">
    <property type="entry name" value="FIDO"/>
    <property type="match status" value="1"/>
</dbReference>
<keyword evidence="2" id="KW-0547">Nucleotide-binding</keyword>
<evidence type="ECO:0000313" key="5">
    <source>
        <dbReference type="EMBL" id="RIV73972.1"/>
    </source>
</evidence>
<dbReference type="Pfam" id="PF02661">
    <property type="entry name" value="Fic"/>
    <property type="match status" value="1"/>
</dbReference>
<dbReference type="EMBL" id="QXFJ01000008">
    <property type="protein sequence ID" value="RIV73972.1"/>
    <property type="molecule type" value="Genomic_DNA"/>
</dbReference>
<accession>A0A418NCD6</accession>
<dbReference type="PANTHER" id="PTHR13504">
    <property type="entry name" value="FIDO DOMAIN-CONTAINING PROTEIN DDB_G0283145"/>
    <property type="match status" value="1"/>
</dbReference>
<reference evidence="5 6" key="1">
    <citation type="submission" date="2018-08" db="EMBL/GenBank/DDBJ databases">
        <title>Proposal of Muricauda 72 sp.nov. and Muricauda NH166 sp.nov., isolated from seawater.</title>
        <authorList>
            <person name="Cheng H."/>
            <person name="Wu Y.-H."/>
            <person name="Guo L.-L."/>
            <person name="Xu X.-W."/>
        </authorList>
    </citation>
    <scope>NUCLEOTIDE SEQUENCE [LARGE SCALE GENOMIC DNA]</scope>
    <source>
        <strain evidence="5 6">NH166</strain>
    </source>
</reference>
<feature type="binding site" evidence="2">
    <location>
        <begin position="209"/>
        <end position="216"/>
    </location>
    <ligand>
        <name>ATP</name>
        <dbReference type="ChEBI" id="CHEBI:30616"/>
    </ligand>
</feature>
<sequence>MVYRGYIILVLGAKAKAIKNNGTMKKALKELIDIKERYLELSKGVLNYDKFNQYAITHHSTVIEGSTLSLEETFILLDKGLTPNNRPLEHSLMATDHLKALKLIVEWAESKKILESRDVQELSATIMNGTGSKISTMAGDFDSSKGDFRKATVRNEDRIFMDQAKVPGEVDRLMRELSSTINGKKDFVDSNLLAFDIHFQMVSIHPFADGNGRLSRLLMNYVQLFHDHPMTVVFPEDRRQYFDALENTRKAEDISIFRNFMFHQAKKYFEREIGILSKEQKRSKSKDRGISFIF</sequence>
<dbReference type="SUPFAM" id="SSF140931">
    <property type="entry name" value="Fic-like"/>
    <property type="match status" value="1"/>
</dbReference>
<keyword evidence="2" id="KW-0067">ATP-binding</keyword>
<dbReference type="InterPro" id="IPR003812">
    <property type="entry name" value="Fido"/>
</dbReference>
<evidence type="ECO:0000256" key="2">
    <source>
        <dbReference type="PIRSR" id="PIRSR640198-2"/>
    </source>
</evidence>
<organism evidence="5 6">
    <name type="scientific">Flagellimonas aequoris</name>
    <dbReference type="NCBI Taxonomy" id="2306997"/>
    <lineage>
        <taxon>Bacteria</taxon>
        <taxon>Pseudomonadati</taxon>
        <taxon>Bacteroidota</taxon>
        <taxon>Flavobacteriia</taxon>
        <taxon>Flavobacteriales</taxon>
        <taxon>Flavobacteriaceae</taxon>
        <taxon>Flagellimonas</taxon>
    </lineage>
</organism>
<name>A0A418NCD6_9FLAO</name>
<evidence type="ECO:0000256" key="1">
    <source>
        <dbReference type="PIRSR" id="PIRSR640198-1"/>
    </source>
</evidence>
<evidence type="ECO:0000313" key="6">
    <source>
        <dbReference type="Proteomes" id="UP000284189"/>
    </source>
</evidence>
<feature type="domain" description="Fido" evidence="4">
    <location>
        <begin position="114"/>
        <end position="263"/>
    </location>
</feature>
<dbReference type="Proteomes" id="UP000284189">
    <property type="component" value="Unassembled WGS sequence"/>
</dbReference>
<proteinExistence type="predicted"/>
<evidence type="ECO:0000259" key="4">
    <source>
        <dbReference type="PROSITE" id="PS51459"/>
    </source>
</evidence>
<comment type="caution">
    <text evidence="5">The sequence shown here is derived from an EMBL/GenBank/DDBJ whole genome shotgun (WGS) entry which is preliminary data.</text>
</comment>
<dbReference type="AlphaFoldDB" id="A0A418NCD6"/>
<feature type="site" description="Important for autoinhibition of adenylyltransferase activity" evidence="3">
    <location>
        <position position="64"/>
    </location>
</feature>
<dbReference type="Gene3D" id="1.10.3290.10">
    <property type="entry name" value="Fido-like domain"/>
    <property type="match status" value="1"/>
</dbReference>
<feature type="active site" evidence="1">
    <location>
        <position position="205"/>
    </location>
</feature>
<protein>
    <submittedName>
        <fullName evidence="5">Fic family protein</fullName>
    </submittedName>
</protein>
<dbReference type="PANTHER" id="PTHR13504:SF38">
    <property type="entry name" value="FIDO DOMAIN-CONTAINING PROTEIN"/>
    <property type="match status" value="1"/>
</dbReference>
<evidence type="ECO:0000256" key="3">
    <source>
        <dbReference type="PIRSR" id="PIRSR640198-3"/>
    </source>
</evidence>
<dbReference type="GO" id="GO:0005524">
    <property type="term" value="F:ATP binding"/>
    <property type="evidence" value="ECO:0007669"/>
    <property type="project" value="UniProtKB-KW"/>
</dbReference>
<dbReference type="InterPro" id="IPR036597">
    <property type="entry name" value="Fido-like_dom_sf"/>
</dbReference>
<dbReference type="InterPro" id="IPR040198">
    <property type="entry name" value="Fido_containing"/>
</dbReference>